<dbReference type="SUPFAM" id="SSF140959">
    <property type="entry name" value="Indolic compounds 2,3-dioxygenase-like"/>
    <property type="match status" value="1"/>
</dbReference>
<dbReference type="Pfam" id="PF01231">
    <property type="entry name" value="IDO"/>
    <property type="match status" value="1"/>
</dbReference>
<dbReference type="EMBL" id="BAABHB010000005">
    <property type="protein sequence ID" value="GAA4408224.1"/>
    <property type="molecule type" value="Genomic_DNA"/>
</dbReference>
<protein>
    <recommendedName>
        <fullName evidence="5">Indoleamine 2,3-dioxygenase</fullName>
    </recommendedName>
</protein>
<evidence type="ECO:0008006" key="5">
    <source>
        <dbReference type="Google" id="ProtNLM"/>
    </source>
</evidence>
<dbReference type="Gene3D" id="1.20.58.480">
    <property type="match status" value="1"/>
</dbReference>
<keyword evidence="4" id="KW-1185">Reference proteome</keyword>
<dbReference type="Proteomes" id="UP001500936">
    <property type="component" value="Unassembled WGS sequence"/>
</dbReference>
<proteinExistence type="predicted"/>
<evidence type="ECO:0000313" key="4">
    <source>
        <dbReference type="Proteomes" id="UP001500936"/>
    </source>
</evidence>
<comment type="caution">
    <text evidence="3">The sequence shown here is derived from an EMBL/GenBank/DDBJ whole genome shotgun (WGS) entry which is preliminary data.</text>
</comment>
<sequence>MIAHAPLHLADFQISPRTGFLPELPVEKPARTNQAWYHLADDLPKLLPTGTVRQRIEALPAFVPDNTPPEPAMRMLSYLGHAYLWGDKTYVPDRLPRNLSDAWVQVARQVGRPPILSYPSYCLYNYRLIDPAQPPYLENVQISQNFLGGVDEDWFILIHVDIEARAAQAIRAVPGLLEAAAQHNGQAVRQGLGEVLESLRRMNATLNRMPEYCDPYIYYTRVRPYIFGTKNNPALPQGLIYDGHYDNQPQLFRGETGAQSAIVPTLDALLGVTHRNDPLKEYLLEMRSYMVPAHRQFVEYVEQNAQIRAVAAAGNNDALKSLYNECVEELFRFRARHLEYAASYIHKQAQQANNSNVVGTGGTPFMEYLAKHRDETKLAVC</sequence>
<evidence type="ECO:0000256" key="1">
    <source>
        <dbReference type="ARBA" id="ARBA00022723"/>
    </source>
</evidence>
<dbReference type="PANTHER" id="PTHR28657">
    <property type="entry name" value="INDOLEAMINE 2,3-DIOXYGENASE"/>
    <property type="match status" value="1"/>
</dbReference>
<dbReference type="InterPro" id="IPR000898">
    <property type="entry name" value="Indolamine_dOase"/>
</dbReference>
<dbReference type="PANTHER" id="PTHR28657:SF5">
    <property type="entry name" value="INDOLEAMINE 2,3-DIOXYGENASE"/>
    <property type="match status" value="1"/>
</dbReference>
<gene>
    <name evidence="3" type="ORF">GCM10023187_29790</name>
</gene>
<accession>A0ABP8KJX9</accession>
<keyword evidence="2" id="KW-0408">Iron</keyword>
<dbReference type="InterPro" id="IPR037217">
    <property type="entry name" value="Trp/Indoleamine_2_3_dOase-like"/>
</dbReference>
<evidence type="ECO:0000256" key="2">
    <source>
        <dbReference type="ARBA" id="ARBA00023004"/>
    </source>
</evidence>
<evidence type="ECO:0000313" key="3">
    <source>
        <dbReference type="EMBL" id="GAA4408224.1"/>
    </source>
</evidence>
<keyword evidence="1" id="KW-0479">Metal-binding</keyword>
<organism evidence="3 4">
    <name type="scientific">Nibrella viscosa</name>
    <dbReference type="NCBI Taxonomy" id="1084524"/>
    <lineage>
        <taxon>Bacteria</taxon>
        <taxon>Pseudomonadati</taxon>
        <taxon>Bacteroidota</taxon>
        <taxon>Cytophagia</taxon>
        <taxon>Cytophagales</taxon>
        <taxon>Spirosomataceae</taxon>
        <taxon>Nibrella</taxon>
    </lineage>
</organism>
<dbReference type="RefSeq" id="WP_345268472.1">
    <property type="nucleotide sequence ID" value="NZ_BAABHB010000005.1"/>
</dbReference>
<name>A0ABP8KJX9_9BACT</name>
<reference evidence="4" key="1">
    <citation type="journal article" date="2019" name="Int. J. Syst. Evol. Microbiol.">
        <title>The Global Catalogue of Microorganisms (GCM) 10K type strain sequencing project: providing services to taxonomists for standard genome sequencing and annotation.</title>
        <authorList>
            <consortium name="The Broad Institute Genomics Platform"/>
            <consortium name="The Broad Institute Genome Sequencing Center for Infectious Disease"/>
            <person name="Wu L."/>
            <person name="Ma J."/>
        </authorList>
    </citation>
    <scope>NUCLEOTIDE SEQUENCE [LARGE SCALE GENOMIC DNA]</scope>
    <source>
        <strain evidence="4">JCM 17925</strain>
    </source>
</reference>